<organism evidence="1 2">
    <name type="scientific">Kitasatospora arboriphila</name>
    <dbReference type="NCBI Taxonomy" id="258052"/>
    <lineage>
        <taxon>Bacteria</taxon>
        <taxon>Bacillati</taxon>
        <taxon>Actinomycetota</taxon>
        <taxon>Actinomycetes</taxon>
        <taxon>Kitasatosporales</taxon>
        <taxon>Streptomycetaceae</taxon>
        <taxon>Kitasatospora</taxon>
    </lineage>
</organism>
<dbReference type="SUPFAM" id="SSF55331">
    <property type="entry name" value="Tautomerase/MIF"/>
    <property type="match status" value="1"/>
</dbReference>
<dbReference type="InterPro" id="IPR014347">
    <property type="entry name" value="Tautomerase/MIF_sf"/>
</dbReference>
<dbReference type="Pfam" id="PF02962">
    <property type="entry name" value="CHMI"/>
    <property type="match status" value="1"/>
</dbReference>
<proteinExistence type="predicted"/>
<gene>
    <name evidence="1" type="ORF">GCM10009663_04210</name>
</gene>
<sequence length="114" mass="12457">MPQISVDYSPRLGFDRRAFAAELHPLVAAAIDTTVESCKTRFRPVEDAFLGDGDPERAMVYLELKILSGRAPAARTALSEAVLDLLKRHVGGGRVHLAVNVVELDRDVYRAAAL</sequence>
<dbReference type="Proteomes" id="UP001499987">
    <property type="component" value="Unassembled WGS sequence"/>
</dbReference>
<comment type="caution">
    <text evidence="1">The sequence shown here is derived from an EMBL/GenBank/DDBJ whole genome shotgun (WGS) entry which is preliminary data.</text>
</comment>
<name>A0ABP4DVS3_9ACTN</name>
<dbReference type="Gene3D" id="3.30.429.10">
    <property type="entry name" value="Macrophage Migration Inhibitory Factor"/>
    <property type="match status" value="1"/>
</dbReference>
<keyword evidence="2" id="KW-1185">Reference proteome</keyword>
<dbReference type="PANTHER" id="PTHR37950:SF1">
    <property type="entry name" value="4-HYDROXYPHENYLACETATE CATABOLISM PROTEIN"/>
    <property type="match status" value="1"/>
</dbReference>
<dbReference type="PANTHER" id="PTHR37950">
    <property type="entry name" value="4-HYDROXYPHENYLACETATE CATABOLISM PROTEIN"/>
    <property type="match status" value="1"/>
</dbReference>
<reference evidence="2" key="1">
    <citation type="journal article" date="2019" name="Int. J. Syst. Evol. Microbiol.">
        <title>The Global Catalogue of Microorganisms (GCM) 10K type strain sequencing project: providing services to taxonomists for standard genome sequencing and annotation.</title>
        <authorList>
            <consortium name="The Broad Institute Genomics Platform"/>
            <consortium name="The Broad Institute Genome Sequencing Center for Infectious Disease"/>
            <person name="Wu L."/>
            <person name="Ma J."/>
        </authorList>
    </citation>
    <scope>NUCLEOTIDE SEQUENCE [LARGE SCALE GENOMIC DNA]</scope>
    <source>
        <strain evidence="2">JCM 13002</strain>
    </source>
</reference>
<dbReference type="InterPro" id="IPR004220">
    <property type="entry name" value="5-COMe_2-OHmuconate_Isoase"/>
</dbReference>
<evidence type="ECO:0000313" key="2">
    <source>
        <dbReference type="Proteomes" id="UP001499987"/>
    </source>
</evidence>
<dbReference type="RefSeq" id="WP_344621697.1">
    <property type="nucleotide sequence ID" value="NZ_BAAALD010000002.1"/>
</dbReference>
<accession>A0ABP4DVS3</accession>
<protein>
    <submittedName>
        <fullName evidence="1">5-carboxymethyl-2-hydroxymuconate Delta-isomerase</fullName>
    </submittedName>
</protein>
<dbReference type="EMBL" id="BAAALD010000002">
    <property type="protein sequence ID" value="GAA1069903.1"/>
    <property type="molecule type" value="Genomic_DNA"/>
</dbReference>
<evidence type="ECO:0000313" key="1">
    <source>
        <dbReference type="EMBL" id="GAA1069903.1"/>
    </source>
</evidence>